<accession>A0ABP2ILR1</accession>
<evidence type="ECO:0000313" key="2">
    <source>
        <dbReference type="Proteomes" id="UP000006015"/>
    </source>
</evidence>
<dbReference type="EMBL" id="ADNS01000004">
    <property type="protein sequence ID" value="EFG82121.1"/>
    <property type="molecule type" value="Genomic_DNA"/>
</dbReference>
<organism evidence="1 2">
    <name type="scientific">Corynebacterium ammoniagenes DSM 20306</name>
    <dbReference type="NCBI Taxonomy" id="649754"/>
    <lineage>
        <taxon>Bacteria</taxon>
        <taxon>Bacillati</taxon>
        <taxon>Actinomycetota</taxon>
        <taxon>Actinomycetes</taxon>
        <taxon>Mycobacteriales</taxon>
        <taxon>Corynebacteriaceae</taxon>
        <taxon>Corynebacterium</taxon>
    </lineage>
</organism>
<name>A0ABP2ILR1_CORAM</name>
<keyword evidence="2" id="KW-1185">Reference proteome</keyword>
<sequence length="66" mass="7924">MRESLRQQSSKRLPNTVTVYNESVTLIYRFVTFWNFFHTGNVENRVIAAVQWRPANCQELTMRWTT</sequence>
<protein>
    <recommendedName>
        <fullName evidence="3">Integrase SAM-like N-terminal domain-containing protein</fullName>
    </recommendedName>
</protein>
<gene>
    <name evidence="1" type="ORF">HMPREF0281_00829</name>
</gene>
<comment type="caution">
    <text evidence="1">The sequence shown here is derived from an EMBL/GenBank/DDBJ whole genome shotgun (WGS) entry which is preliminary data.</text>
</comment>
<evidence type="ECO:0008006" key="3">
    <source>
        <dbReference type="Google" id="ProtNLM"/>
    </source>
</evidence>
<dbReference type="Proteomes" id="UP000006015">
    <property type="component" value="Unassembled WGS sequence"/>
</dbReference>
<reference evidence="1 2" key="1">
    <citation type="submission" date="2010-04" db="EMBL/GenBank/DDBJ databases">
        <authorList>
            <person name="Weinstock G."/>
            <person name="Sodergren E."/>
            <person name="Clifton S."/>
            <person name="Fulton L."/>
            <person name="Fulton B."/>
            <person name="Courtney L."/>
            <person name="Fronick C."/>
            <person name="Harrison M."/>
            <person name="Strong C."/>
            <person name="Farmer C."/>
            <person name="Delahaunty K."/>
            <person name="Markovic C."/>
            <person name="Hall O."/>
            <person name="Minx P."/>
            <person name="Tomlinson C."/>
            <person name="Mitreva M."/>
            <person name="Hou S."/>
            <person name="Wollam A."/>
            <person name="Pepin K.H."/>
            <person name="Johnson M."/>
            <person name="Bhonagiri V."/>
            <person name="Zhang X."/>
            <person name="Suruliraj S."/>
            <person name="Warren W."/>
            <person name="Chinwalla A."/>
            <person name="Mardis E.R."/>
            <person name="Wilson R.K."/>
        </authorList>
    </citation>
    <scope>NUCLEOTIDE SEQUENCE [LARGE SCALE GENOMIC DNA]</scope>
    <source>
        <strain evidence="1 2">DSM 20306</strain>
    </source>
</reference>
<evidence type="ECO:0000313" key="1">
    <source>
        <dbReference type="EMBL" id="EFG82121.1"/>
    </source>
</evidence>
<proteinExistence type="predicted"/>